<dbReference type="AlphaFoldDB" id="A0AAW4N4N6"/>
<dbReference type="InterPro" id="IPR025049">
    <property type="entry name" value="Mfa-like_1"/>
</dbReference>
<organism evidence="1 2">
    <name type="scientific">Segatella copri</name>
    <dbReference type="NCBI Taxonomy" id="165179"/>
    <lineage>
        <taxon>Bacteria</taxon>
        <taxon>Pseudomonadati</taxon>
        <taxon>Bacteroidota</taxon>
        <taxon>Bacteroidia</taxon>
        <taxon>Bacteroidales</taxon>
        <taxon>Prevotellaceae</taxon>
        <taxon>Segatella</taxon>
    </lineage>
</organism>
<comment type="caution">
    <text evidence="1">The sequence shown here is derived from an EMBL/GenBank/DDBJ whole genome shotgun (WGS) entry which is preliminary data.</text>
</comment>
<reference evidence="1" key="1">
    <citation type="submission" date="2021-06" db="EMBL/GenBank/DDBJ databases">
        <title>Collection of gut derived symbiotic bacterial strains cultured from healthy donors.</title>
        <authorList>
            <person name="Lin H."/>
            <person name="Littmann E."/>
            <person name="Pamer E.G."/>
        </authorList>
    </citation>
    <scope>NUCLEOTIDE SEQUENCE</scope>
    <source>
        <strain evidence="1">MSK.21.74</strain>
    </source>
</reference>
<sequence length="356" mass="39174">MKKNLLFMSGLVAMLLSSCDQDITNVINLPGGQDTTTPAAQKEVSFTASMDGMNTRAVETTIANLGSFKVSALNNSPAYTIMQDVKYTSSDNGQSWVTDAGKFYWPASDVYRYHYFYAYSPDVPGKEGKINILQNYPSLDDFVPNETAASQKDFVYATAKGNYKDDSDSPVNLVFKHALTEISIKAKNANADYKVQITGLKLGNIVSKATFKFPALWSSDPEEWYGFTNAPKKDYTTTWTAPVTLTSEASSLDAANVPFMLIPQQLTANKENPALGNYIAAKITVVKDNQTIYNGWSYVAIDTTWEMGKHYVYTLDFSNGLGKNYGAVDIAVKAMKTSVSVTDWVSKDEGVSLEKK</sequence>
<proteinExistence type="predicted"/>
<dbReference type="PROSITE" id="PS51257">
    <property type="entry name" value="PROKAR_LIPOPROTEIN"/>
    <property type="match status" value="1"/>
</dbReference>
<dbReference type="Pfam" id="PF13149">
    <property type="entry name" value="Mfa_like_1"/>
    <property type="match status" value="1"/>
</dbReference>
<dbReference type="Proteomes" id="UP001196765">
    <property type="component" value="Unassembled WGS sequence"/>
</dbReference>
<name>A0AAW4N4N6_9BACT</name>
<evidence type="ECO:0000313" key="2">
    <source>
        <dbReference type="Proteomes" id="UP001196765"/>
    </source>
</evidence>
<dbReference type="CDD" id="cd13120">
    <property type="entry name" value="BF2867_like_N"/>
    <property type="match status" value="1"/>
</dbReference>
<gene>
    <name evidence="1" type="ORF">KSW82_14835</name>
</gene>
<dbReference type="RefSeq" id="WP_217314943.1">
    <property type="nucleotide sequence ID" value="NZ_JAHOEA010000073.1"/>
</dbReference>
<protein>
    <submittedName>
        <fullName evidence="1">Fimbrillin family protein</fullName>
    </submittedName>
</protein>
<evidence type="ECO:0000313" key="1">
    <source>
        <dbReference type="EMBL" id="MBV3389000.1"/>
    </source>
</evidence>
<dbReference type="CDD" id="cd13121">
    <property type="entry name" value="BF2867_like_C"/>
    <property type="match status" value="1"/>
</dbReference>
<accession>A0AAW4N4N6</accession>
<dbReference type="EMBL" id="JAHOEI010000088">
    <property type="protein sequence ID" value="MBV3389000.1"/>
    <property type="molecule type" value="Genomic_DNA"/>
</dbReference>